<protein>
    <submittedName>
        <fullName evidence="5">FadR family transcriptional regulator</fullName>
    </submittedName>
</protein>
<organism evidence="5 6">
    <name type="scientific">Sphingobium agri</name>
    <dbReference type="NCBI Taxonomy" id="2933566"/>
    <lineage>
        <taxon>Bacteria</taxon>
        <taxon>Pseudomonadati</taxon>
        <taxon>Pseudomonadota</taxon>
        <taxon>Alphaproteobacteria</taxon>
        <taxon>Sphingomonadales</taxon>
        <taxon>Sphingomonadaceae</taxon>
        <taxon>Sphingobium</taxon>
    </lineage>
</organism>
<dbReference type="InterPro" id="IPR000524">
    <property type="entry name" value="Tscrpt_reg_HTH_GntR"/>
</dbReference>
<dbReference type="CDD" id="cd07377">
    <property type="entry name" value="WHTH_GntR"/>
    <property type="match status" value="1"/>
</dbReference>
<evidence type="ECO:0000313" key="5">
    <source>
        <dbReference type="EMBL" id="MCK0530971.1"/>
    </source>
</evidence>
<dbReference type="SUPFAM" id="SSF48008">
    <property type="entry name" value="GntR ligand-binding domain-like"/>
    <property type="match status" value="1"/>
</dbReference>
<dbReference type="InterPro" id="IPR036388">
    <property type="entry name" value="WH-like_DNA-bd_sf"/>
</dbReference>
<evidence type="ECO:0000256" key="1">
    <source>
        <dbReference type="ARBA" id="ARBA00023015"/>
    </source>
</evidence>
<dbReference type="SMART" id="SM00345">
    <property type="entry name" value="HTH_GNTR"/>
    <property type="match status" value="1"/>
</dbReference>
<dbReference type="InterPro" id="IPR036390">
    <property type="entry name" value="WH_DNA-bd_sf"/>
</dbReference>
<dbReference type="SUPFAM" id="SSF46785">
    <property type="entry name" value="Winged helix' DNA-binding domain"/>
    <property type="match status" value="1"/>
</dbReference>
<feature type="domain" description="HTH gntR-type" evidence="4">
    <location>
        <begin position="20"/>
        <end position="88"/>
    </location>
</feature>
<dbReference type="RefSeq" id="WP_247230653.1">
    <property type="nucleotide sequence ID" value="NZ_JALKHS010000006.1"/>
</dbReference>
<evidence type="ECO:0000313" key="6">
    <source>
        <dbReference type="Proteomes" id="UP001203512"/>
    </source>
</evidence>
<dbReference type="Pfam" id="PF07729">
    <property type="entry name" value="FCD"/>
    <property type="match status" value="1"/>
</dbReference>
<dbReference type="Gene3D" id="1.10.10.10">
    <property type="entry name" value="Winged helix-like DNA-binding domain superfamily/Winged helix DNA-binding domain"/>
    <property type="match status" value="1"/>
</dbReference>
<dbReference type="PROSITE" id="PS50949">
    <property type="entry name" value="HTH_GNTR"/>
    <property type="match status" value="1"/>
</dbReference>
<dbReference type="PANTHER" id="PTHR43537:SF44">
    <property type="entry name" value="GNTR FAMILY REGULATORY PROTEIN"/>
    <property type="match status" value="1"/>
</dbReference>
<dbReference type="SMART" id="SM00895">
    <property type="entry name" value="FCD"/>
    <property type="match status" value="1"/>
</dbReference>
<evidence type="ECO:0000256" key="3">
    <source>
        <dbReference type="ARBA" id="ARBA00023163"/>
    </source>
</evidence>
<reference evidence="5 6" key="1">
    <citation type="submission" date="2022-04" db="EMBL/GenBank/DDBJ databases">
        <authorList>
            <person name="Huq M.A."/>
        </authorList>
    </citation>
    <scope>NUCLEOTIDE SEQUENCE [LARGE SCALE GENOMIC DNA]</scope>
    <source>
        <strain evidence="5 6">MAH-33</strain>
    </source>
</reference>
<proteinExistence type="predicted"/>
<evidence type="ECO:0000259" key="4">
    <source>
        <dbReference type="PROSITE" id="PS50949"/>
    </source>
</evidence>
<accession>A0ABT0DV27</accession>
<keyword evidence="6" id="KW-1185">Reference proteome</keyword>
<dbReference type="InterPro" id="IPR008920">
    <property type="entry name" value="TF_FadR/GntR_C"/>
</dbReference>
<comment type="caution">
    <text evidence="5">The sequence shown here is derived from an EMBL/GenBank/DDBJ whole genome shotgun (WGS) entry which is preliminary data.</text>
</comment>
<gene>
    <name evidence="5" type="ORF">MU848_05175</name>
</gene>
<dbReference type="Gene3D" id="1.20.120.530">
    <property type="entry name" value="GntR ligand-binding domain-like"/>
    <property type="match status" value="1"/>
</dbReference>
<name>A0ABT0DV27_9SPHN</name>
<sequence>MGKEDRHPAERKFGSEESGLRIHQAIARQLGTAIVAGIHKPGDVFEGEIEAAERLRVSRTAYREAVRILVAKGMLESRPKAGTRVLPRSRWNVLDPEMLAWMFAGEPDAAFVRDLFELRGVIEPAAAELAARRRTGSQLLAMEQALAQMRGHGLSTEEGRAADQRFHHAILAATQNDALAALASSVGAAVSWTTTFKQRRKSPPRDPFADHRAVFDAIAAGDAEGARAAMSELLRLALADMDIALLEPVAGS</sequence>
<dbReference type="Pfam" id="PF00392">
    <property type="entry name" value="GntR"/>
    <property type="match status" value="1"/>
</dbReference>
<keyword evidence="3" id="KW-0804">Transcription</keyword>
<dbReference type="InterPro" id="IPR011711">
    <property type="entry name" value="GntR_C"/>
</dbReference>
<keyword evidence="1" id="KW-0805">Transcription regulation</keyword>
<dbReference type="PANTHER" id="PTHR43537">
    <property type="entry name" value="TRANSCRIPTIONAL REGULATOR, GNTR FAMILY"/>
    <property type="match status" value="1"/>
</dbReference>
<dbReference type="EMBL" id="JALKHS010000006">
    <property type="protein sequence ID" value="MCK0530971.1"/>
    <property type="molecule type" value="Genomic_DNA"/>
</dbReference>
<keyword evidence="2" id="KW-0238">DNA-binding</keyword>
<dbReference type="Proteomes" id="UP001203512">
    <property type="component" value="Unassembled WGS sequence"/>
</dbReference>
<evidence type="ECO:0000256" key="2">
    <source>
        <dbReference type="ARBA" id="ARBA00023125"/>
    </source>
</evidence>